<dbReference type="STRING" id="425514.SAMN05443550_101561"/>
<evidence type="ECO:0000313" key="1">
    <source>
        <dbReference type="EMBL" id="SDZ96577.1"/>
    </source>
</evidence>
<dbReference type="EMBL" id="FNRA01000001">
    <property type="protein sequence ID" value="SDZ96577.1"/>
    <property type="molecule type" value="Genomic_DNA"/>
</dbReference>
<accession>A0A1H3XB01</accession>
<evidence type="ECO:0000313" key="2">
    <source>
        <dbReference type="Proteomes" id="UP000198850"/>
    </source>
</evidence>
<name>A0A1H3XB01_9SPHI</name>
<organism evidence="1 2">
    <name type="scientific">Pedobacter hartonius</name>
    <dbReference type="NCBI Taxonomy" id="425514"/>
    <lineage>
        <taxon>Bacteria</taxon>
        <taxon>Pseudomonadati</taxon>
        <taxon>Bacteroidota</taxon>
        <taxon>Sphingobacteriia</taxon>
        <taxon>Sphingobacteriales</taxon>
        <taxon>Sphingobacteriaceae</taxon>
        <taxon>Pedobacter</taxon>
    </lineage>
</organism>
<gene>
    <name evidence="1" type="ORF">SAMN05443550_101561</name>
</gene>
<dbReference type="Proteomes" id="UP000198850">
    <property type="component" value="Unassembled WGS sequence"/>
</dbReference>
<dbReference type="AlphaFoldDB" id="A0A1H3XB01"/>
<sequence>MYKLIITIRNSAVVWSSRRPDYFGHMMESQDVADLKMTGPDGDSAFPGKIEAIKKIIILFEFCNYCFDYCNFLRAEPAYICIIKFKQLI</sequence>
<protein>
    <submittedName>
        <fullName evidence="1">Uncharacterized protein</fullName>
    </submittedName>
</protein>
<proteinExistence type="predicted"/>
<keyword evidence="2" id="KW-1185">Reference proteome</keyword>
<reference evidence="1 2" key="1">
    <citation type="submission" date="2016-10" db="EMBL/GenBank/DDBJ databases">
        <authorList>
            <person name="de Groot N.N."/>
        </authorList>
    </citation>
    <scope>NUCLEOTIDE SEQUENCE [LARGE SCALE GENOMIC DNA]</scope>
    <source>
        <strain evidence="1 2">DSM 19033</strain>
    </source>
</reference>